<dbReference type="HOGENOM" id="CLU_2499149_0_0_1"/>
<evidence type="ECO:0000256" key="1">
    <source>
        <dbReference type="SAM" id="MobiDB-lite"/>
    </source>
</evidence>
<sequence>MRVRGKEHSASGSPRHGKSISWPKHKCTRQHAMRTAARKRKRKQATGQPESMRGSTTRSTATTPAVNQSRAAAWTQRARAGTASWG</sequence>
<gene>
    <name evidence="2" type="ORF">SCHCODRAFT_84276</name>
</gene>
<name>D8PK40_SCHCM</name>
<feature type="compositionally biased region" description="Basic residues" evidence="1">
    <location>
        <begin position="15"/>
        <end position="44"/>
    </location>
</feature>
<organism evidence="3">
    <name type="scientific">Schizophyllum commune (strain H4-8 / FGSC 9210)</name>
    <name type="common">Split gill fungus</name>
    <dbReference type="NCBI Taxonomy" id="578458"/>
    <lineage>
        <taxon>Eukaryota</taxon>
        <taxon>Fungi</taxon>
        <taxon>Dikarya</taxon>
        <taxon>Basidiomycota</taxon>
        <taxon>Agaricomycotina</taxon>
        <taxon>Agaricomycetes</taxon>
        <taxon>Agaricomycetidae</taxon>
        <taxon>Agaricales</taxon>
        <taxon>Schizophyllaceae</taxon>
        <taxon>Schizophyllum</taxon>
    </lineage>
</organism>
<proteinExistence type="predicted"/>
<dbReference type="Proteomes" id="UP000007431">
    <property type="component" value="Unassembled WGS sequence"/>
</dbReference>
<evidence type="ECO:0000313" key="2">
    <source>
        <dbReference type="EMBL" id="EFJ02613.1"/>
    </source>
</evidence>
<protein>
    <submittedName>
        <fullName evidence="2">Expressed protein</fullName>
    </submittedName>
</protein>
<keyword evidence="3" id="KW-1185">Reference proteome</keyword>
<accession>D8PK40</accession>
<feature type="compositionally biased region" description="Polar residues" evidence="1">
    <location>
        <begin position="46"/>
        <end position="70"/>
    </location>
</feature>
<feature type="region of interest" description="Disordered" evidence="1">
    <location>
        <begin position="1"/>
        <end position="86"/>
    </location>
</feature>
<dbReference type="AlphaFoldDB" id="D8PK40"/>
<reference evidence="2 3" key="1">
    <citation type="journal article" date="2010" name="Nat. Biotechnol.">
        <title>Genome sequence of the model mushroom Schizophyllum commune.</title>
        <authorList>
            <person name="Ohm R.A."/>
            <person name="de Jong J.F."/>
            <person name="Lugones L.G."/>
            <person name="Aerts A."/>
            <person name="Kothe E."/>
            <person name="Stajich J.E."/>
            <person name="de Vries R.P."/>
            <person name="Record E."/>
            <person name="Levasseur A."/>
            <person name="Baker S.E."/>
            <person name="Bartholomew K.A."/>
            <person name="Coutinho P.M."/>
            <person name="Erdmann S."/>
            <person name="Fowler T.J."/>
            <person name="Gathman A.C."/>
            <person name="Lombard V."/>
            <person name="Henrissat B."/>
            <person name="Knabe N."/>
            <person name="Kuees U."/>
            <person name="Lilly W.W."/>
            <person name="Lindquist E."/>
            <person name="Lucas S."/>
            <person name="Magnuson J.K."/>
            <person name="Piumi F."/>
            <person name="Raudaskoski M."/>
            <person name="Salamov A."/>
            <person name="Schmutz J."/>
            <person name="Schwarze F.W.M.R."/>
            <person name="vanKuyk P.A."/>
            <person name="Horton J.S."/>
            <person name="Grigoriev I.V."/>
            <person name="Woesten H.A.B."/>
        </authorList>
    </citation>
    <scope>NUCLEOTIDE SEQUENCE [LARGE SCALE GENOMIC DNA]</scope>
    <source>
        <strain evidence="3">H4-8 / FGSC 9210</strain>
    </source>
</reference>
<dbReference type="EMBL" id="GL377302">
    <property type="protein sequence ID" value="EFJ02613.1"/>
    <property type="molecule type" value="Genomic_DNA"/>
</dbReference>
<evidence type="ECO:0000313" key="3">
    <source>
        <dbReference type="Proteomes" id="UP000007431"/>
    </source>
</evidence>
<dbReference type="InParanoid" id="D8PK40"/>